<evidence type="ECO:0000313" key="2">
    <source>
        <dbReference type="EMBL" id="WLD57313.1"/>
    </source>
</evidence>
<dbReference type="AlphaFoldDB" id="A0AB38YE27"/>
<proteinExistence type="predicted"/>
<dbReference type="EMBL" id="CP101717">
    <property type="protein sequence ID" value="WLD57313.1"/>
    <property type="molecule type" value="Genomic_DNA"/>
</dbReference>
<evidence type="ECO:0008006" key="3">
    <source>
        <dbReference type="Google" id="ProtNLM"/>
    </source>
</evidence>
<gene>
    <name evidence="2" type="ORF">NFC81_11365</name>
</gene>
<sequence>MYIDTIVVAGVLAVLGTIAFAGGFFWFIYKDAHKDDKPKP</sequence>
<name>A0AB38YE27_9GAMM</name>
<evidence type="ECO:0000256" key="1">
    <source>
        <dbReference type="SAM" id="Phobius"/>
    </source>
</evidence>
<keyword evidence="1" id="KW-0812">Transmembrane</keyword>
<keyword evidence="1" id="KW-1133">Transmembrane helix</keyword>
<protein>
    <recommendedName>
        <fullName evidence="3">DUF3149 domain-containing protein</fullName>
    </recommendedName>
</protein>
<keyword evidence="1" id="KW-0472">Membrane</keyword>
<accession>A0AB38YE27</accession>
<dbReference type="NCBIfam" id="NF041600">
    <property type="entry name" value="cyt_ox_CcoM"/>
    <property type="match status" value="1"/>
</dbReference>
<dbReference type="RefSeq" id="WP_304994599.1">
    <property type="nucleotide sequence ID" value="NZ_CP101717.1"/>
</dbReference>
<organism evidence="2">
    <name type="scientific">Salinispirillum sp. LH 10-3-1</name>
    <dbReference type="NCBI Taxonomy" id="2952525"/>
    <lineage>
        <taxon>Bacteria</taxon>
        <taxon>Pseudomonadati</taxon>
        <taxon>Pseudomonadota</taxon>
        <taxon>Gammaproteobacteria</taxon>
        <taxon>Oceanospirillales</taxon>
        <taxon>Saccharospirillaceae</taxon>
        <taxon>Salinispirillum</taxon>
    </lineage>
</organism>
<reference evidence="2" key="1">
    <citation type="submission" date="2022-07" db="EMBL/GenBank/DDBJ databases">
        <title>Complete genome sequence of Salinispirillum sp. LH10-3-1 capable of multiple carbohydrate inversion isolated from a soda lake.</title>
        <authorList>
            <person name="Liu J."/>
            <person name="Zhai Y."/>
            <person name="Zhang H."/>
            <person name="Yang H."/>
            <person name="Qu J."/>
            <person name="Li J."/>
        </authorList>
    </citation>
    <scope>NUCLEOTIDE SEQUENCE</scope>
    <source>
        <strain evidence="2">LH 10-3-1</strain>
    </source>
</reference>
<dbReference type="InterPro" id="IPR048085">
    <property type="entry name" value="Cyt_ox_CcoM-like"/>
</dbReference>
<feature type="transmembrane region" description="Helical" evidence="1">
    <location>
        <begin position="6"/>
        <end position="29"/>
    </location>
</feature>